<sequence>MSAMKFIVLIAICVLSFVVVAQAADKCTINGKTLEQGEKYQPPGKCEQYECFGKNGVIQTGCPKIDSLKPCKYIPQDPSKPYPKCCASQKC</sequence>
<evidence type="ECO:0000313" key="5">
    <source>
        <dbReference type="Proteomes" id="UP001652621"/>
    </source>
</evidence>
<keyword evidence="5" id="KW-1185">Reference proteome</keyword>
<name>A0ABM3UY24_MUSDO</name>
<accession>A0ABM3UY24</accession>
<evidence type="ECO:0000313" key="6">
    <source>
        <dbReference type="RefSeq" id="XP_058978438.1"/>
    </source>
</evidence>
<feature type="domain" description="Single" evidence="4">
    <location>
        <begin position="27"/>
        <end position="91"/>
    </location>
</feature>
<evidence type="ECO:0000256" key="1">
    <source>
        <dbReference type="ARBA" id="ARBA00004613"/>
    </source>
</evidence>
<feature type="signal peptide" evidence="3">
    <location>
        <begin position="1"/>
        <end position="23"/>
    </location>
</feature>
<protein>
    <submittedName>
        <fullName evidence="6">Venom peptide Pc</fullName>
    </submittedName>
</protein>
<dbReference type="GeneID" id="101893459"/>
<keyword evidence="3" id="KW-0732">Signal</keyword>
<gene>
    <name evidence="6" type="primary">LOC101893459</name>
</gene>
<feature type="chain" id="PRO_5045786708" evidence="3">
    <location>
        <begin position="24"/>
        <end position="91"/>
    </location>
</feature>
<evidence type="ECO:0000259" key="4">
    <source>
        <dbReference type="SMART" id="SM01318"/>
    </source>
</evidence>
<dbReference type="SMART" id="SM01318">
    <property type="entry name" value="SVWC"/>
    <property type="match status" value="1"/>
</dbReference>
<dbReference type="Pfam" id="PF15430">
    <property type="entry name" value="SVWC"/>
    <property type="match status" value="1"/>
</dbReference>
<reference evidence="6" key="1">
    <citation type="submission" date="2025-08" db="UniProtKB">
        <authorList>
            <consortium name="RefSeq"/>
        </authorList>
    </citation>
    <scope>IDENTIFICATION</scope>
    <source>
        <strain evidence="6">Aabys</strain>
        <tissue evidence="6">Whole body</tissue>
    </source>
</reference>
<evidence type="ECO:0000256" key="3">
    <source>
        <dbReference type="SAM" id="SignalP"/>
    </source>
</evidence>
<dbReference type="RefSeq" id="XP_058978438.1">
    <property type="nucleotide sequence ID" value="XM_059122455.1"/>
</dbReference>
<comment type="subcellular location">
    <subcellularLocation>
        <location evidence="1">Secreted</location>
    </subcellularLocation>
</comment>
<dbReference type="InterPro" id="IPR029277">
    <property type="entry name" value="SVWC_dom"/>
</dbReference>
<keyword evidence="2" id="KW-0964">Secreted</keyword>
<organism evidence="5 6">
    <name type="scientific">Musca domestica</name>
    <name type="common">House fly</name>
    <dbReference type="NCBI Taxonomy" id="7370"/>
    <lineage>
        <taxon>Eukaryota</taxon>
        <taxon>Metazoa</taxon>
        <taxon>Ecdysozoa</taxon>
        <taxon>Arthropoda</taxon>
        <taxon>Hexapoda</taxon>
        <taxon>Insecta</taxon>
        <taxon>Pterygota</taxon>
        <taxon>Neoptera</taxon>
        <taxon>Endopterygota</taxon>
        <taxon>Diptera</taxon>
        <taxon>Brachycera</taxon>
        <taxon>Muscomorpha</taxon>
        <taxon>Muscoidea</taxon>
        <taxon>Muscidae</taxon>
        <taxon>Musca</taxon>
    </lineage>
</organism>
<dbReference type="Proteomes" id="UP001652621">
    <property type="component" value="Unplaced"/>
</dbReference>
<evidence type="ECO:0000256" key="2">
    <source>
        <dbReference type="ARBA" id="ARBA00022525"/>
    </source>
</evidence>
<proteinExistence type="predicted"/>